<evidence type="ECO:0000313" key="9">
    <source>
        <dbReference type="EMBL" id="CAH1791198.1"/>
    </source>
</evidence>
<keyword evidence="4 7" id="KW-0863">Zinc-finger</keyword>
<feature type="domain" description="C2H2-type" evidence="8">
    <location>
        <begin position="239"/>
        <end position="267"/>
    </location>
</feature>
<organism evidence="9 10">
    <name type="scientific">Owenia fusiformis</name>
    <name type="common">Polychaete worm</name>
    <dbReference type="NCBI Taxonomy" id="6347"/>
    <lineage>
        <taxon>Eukaryota</taxon>
        <taxon>Metazoa</taxon>
        <taxon>Spiralia</taxon>
        <taxon>Lophotrochozoa</taxon>
        <taxon>Annelida</taxon>
        <taxon>Polychaeta</taxon>
        <taxon>Sedentaria</taxon>
        <taxon>Canalipalpata</taxon>
        <taxon>Sabellida</taxon>
        <taxon>Oweniida</taxon>
        <taxon>Oweniidae</taxon>
        <taxon>Owenia</taxon>
    </lineage>
</organism>
<reference evidence="9" key="1">
    <citation type="submission" date="2022-03" db="EMBL/GenBank/DDBJ databases">
        <authorList>
            <person name="Martin C."/>
        </authorList>
    </citation>
    <scope>NUCLEOTIDE SEQUENCE</scope>
</reference>
<dbReference type="AlphaFoldDB" id="A0A8S4PE44"/>
<dbReference type="GO" id="GO:0006357">
    <property type="term" value="P:regulation of transcription by RNA polymerase II"/>
    <property type="evidence" value="ECO:0007669"/>
    <property type="project" value="TreeGrafter"/>
</dbReference>
<protein>
    <recommendedName>
        <fullName evidence="8">C2H2-type domain-containing protein</fullName>
    </recommendedName>
</protein>
<dbReference type="GO" id="GO:0003700">
    <property type="term" value="F:DNA-binding transcription factor activity"/>
    <property type="evidence" value="ECO:0007669"/>
    <property type="project" value="TreeGrafter"/>
</dbReference>
<evidence type="ECO:0000313" key="10">
    <source>
        <dbReference type="Proteomes" id="UP000749559"/>
    </source>
</evidence>
<accession>A0A8S4PE44</accession>
<evidence type="ECO:0000256" key="5">
    <source>
        <dbReference type="ARBA" id="ARBA00022833"/>
    </source>
</evidence>
<dbReference type="InterPro" id="IPR013087">
    <property type="entry name" value="Znf_C2H2_type"/>
</dbReference>
<keyword evidence="3" id="KW-0677">Repeat</keyword>
<dbReference type="PROSITE" id="PS00028">
    <property type="entry name" value="ZINC_FINGER_C2H2_1"/>
    <property type="match status" value="4"/>
</dbReference>
<evidence type="ECO:0000256" key="6">
    <source>
        <dbReference type="ARBA" id="ARBA00023242"/>
    </source>
</evidence>
<feature type="domain" description="C2H2-type" evidence="8">
    <location>
        <begin position="270"/>
        <end position="299"/>
    </location>
</feature>
<dbReference type="PANTHER" id="PTHR24390">
    <property type="entry name" value="ZINC FINGER PROTEIN"/>
    <property type="match status" value="1"/>
</dbReference>
<evidence type="ECO:0000256" key="3">
    <source>
        <dbReference type="ARBA" id="ARBA00022737"/>
    </source>
</evidence>
<dbReference type="SUPFAM" id="SSF57667">
    <property type="entry name" value="beta-beta-alpha zinc fingers"/>
    <property type="match status" value="3"/>
</dbReference>
<dbReference type="GO" id="GO:0008270">
    <property type="term" value="F:zinc ion binding"/>
    <property type="evidence" value="ECO:0007669"/>
    <property type="project" value="UniProtKB-KW"/>
</dbReference>
<evidence type="ECO:0000256" key="4">
    <source>
        <dbReference type="ARBA" id="ARBA00022771"/>
    </source>
</evidence>
<keyword evidence="6" id="KW-0539">Nucleus</keyword>
<dbReference type="InterPro" id="IPR036236">
    <property type="entry name" value="Znf_C2H2_sf"/>
</dbReference>
<dbReference type="Pfam" id="PF00096">
    <property type="entry name" value="zf-C2H2"/>
    <property type="match status" value="2"/>
</dbReference>
<keyword evidence="10" id="KW-1185">Reference proteome</keyword>
<gene>
    <name evidence="9" type="ORF">OFUS_LOCUS16311</name>
</gene>
<dbReference type="Pfam" id="PF12874">
    <property type="entry name" value="zf-met"/>
    <property type="match status" value="1"/>
</dbReference>
<keyword evidence="5" id="KW-0862">Zinc</keyword>
<dbReference type="PANTHER" id="PTHR24390:SF244">
    <property type="entry name" value="LD33778P-RELATED"/>
    <property type="match status" value="1"/>
</dbReference>
<dbReference type="PROSITE" id="PS50157">
    <property type="entry name" value="ZINC_FINGER_C2H2_2"/>
    <property type="match status" value="4"/>
</dbReference>
<proteinExistence type="predicted"/>
<evidence type="ECO:0000259" key="8">
    <source>
        <dbReference type="PROSITE" id="PS50157"/>
    </source>
</evidence>
<dbReference type="GO" id="GO:0000978">
    <property type="term" value="F:RNA polymerase II cis-regulatory region sequence-specific DNA binding"/>
    <property type="evidence" value="ECO:0007669"/>
    <property type="project" value="TreeGrafter"/>
</dbReference>
<dbReference type="Proteomes" id="UP000749559">
    <property type="component" value="Unassembled WGS sequence"/>
</dbReference>
<keyword evidence="2" id="KW-0479">Metal-binding</keyword>
<feature type="domain" description="C2H2-type" evidence="8">
    <location>
        <begin position="183"/>
        <end position="211"/>
    </location>
</feature>
<name>A0A8S4PE44_OWEFU</name>
<dbReference type="OrthoDB" id="6162028at2759"/>
<evidence type="ECO:0000256" key="1">
    <source>
        <dbReference type="ARBA" id="ARBA00004123"/>
    </source>
</evidence>
<evidence type="ECO:0000256" key="7">
    <source>
        <dbReference type="PROSITE-ProRule" id="PRU00042"/>
    </source>
</evidence>
<dbReference type="SMART" id="SM00355">
    <property type="entry name" value="ZnF_C2H2"/>
    <property type="match status" value="7"/>
</dbReference>
<sequence length="301" mass="34843">MNSNDVDIPYGPDFLLIRHVKMLYSYRILYSYSFLTCIYRKKKGPVSHAEISPPDGSMPELDSSNISLATASKLTNSKINNADFSKFVKISDRRYKCLLCHAETTFKGSIIRHLIRHDKQKNCLECTICFQKNFIYPKELENHIKVEHRGIKPVCEECGMQFKSTFTLKRHIRSIHNKGVKDIICDECGKHYQRRDSFLDHQRKHHQGATLPCVTCNKGFANASNKRRHEAICGKTLGVVCEICSKVFKSRKTCNRHIKDVHTCFQPQLHTCNDCAATFKHRKNMLRHSRMKGHNIDKTIE</sequence>
<dbReference type="EMBL" id="CAIIXF020000008">
    <property type="protein sequence ID" value="CAH1791198.1"/>
    <property type="molecule type" value="Genomic_DNA"/>
</dbReference>
<comment type="subcellular location">
    <subcellularLocation>
        <location evidence="1">Nucleus</location>
    </subcellularLocation>
</comment>
<dbReference type="GO" id="GO:0005634">
    <property type="term" value="C:nucleus"/>
    <property type="evidence" value="ECO:0007669"/>
    <property type="project" value="UniProtKB-SubCell"/>
</dbReference>
<dbReference type="Gene3D" id="3.30.160.60">
    <property type="entry name" value="Classic Zinc Finger"/>
    <property type="match status" value="4"/>
</dbReference>
<comment type="caution">
    <text evidence="9">The sequence shown here is derived from an EMBL/GenBank/DDBJ whole genome shotgun (WGS) entry which is preliminary data.</text>
</comment>
<evidence type="ECO:0000256" key="2">
    <source>
        <dbReference type="ARBA" id="ARBA00022723"/>
    </source>
</evidence>
<feature type="domain" description="C2H2-type" evidence="8">
    <location>
        <begin position="153"/>
        <end position="176"/>
    </location>
</feature>